<dbReference type="OrthoDB" id="2016582at2759"/>
<dbReference type="AlphaFoldDB" id="A0A8S4SJR2"/>
<evidence type="ECO:0000313" key="2">
    <source>
        <dbReference type="Proteomes" id="UP000838756"/>
    </source>
</evidence>
<proteinExistence type="predicted"/>
<accession>A0A8S4SJR2</accession>
<dbReference type="Proteomes" id="UP000838756">
    <property type="component" value="Unassembled WGS sequence"/>
</dbReference>
<comment type="caution">
    <text evidence="1">The sequence shown here is derived from an EMBL/GenBank/DDBJ whole genome shotgun (WGS) entry which is preliminary data.</text>
</comment>
<dbReference type="EMBL" id="CAKXAJ010026350">
    <property type="protein sequence ID" value="CAH2267406.1"/>
    <property type="molecule type" value="Genomic_DNA"/>
</dbReference>
<organism evidence="1 2">
    <name type="scientific">Pararge aegeria aegeria</name>
    <dbReference type="NCBI Taxonomy" id="348720"/>
    <lineage>
        <taxon>Eukaryota</taxon>
        <taxon>Metazoa</taxon>
        <taxon>Ecdysozoa</taxon>
        <taxon>Arthropoda</taxon>
        <taxon>Hexapoda</taxon>
        <taxon>Insecta</taxon>
        <taxon>Pterygota</taxon>
        <taxon>Neoptera</taxon>
        <taxon>Endopterygota</taxon>
        <taxon>Lepidoptera</taxon>
        <taxon>Glossata</taxon>
        <taxon>Ditrysia</taxon>
        <taxon>Papilionoidea</taxon>
        <taxon>Nymphalidae</taxon>
        <taxon>Satyrinae</taxon>
        <taxon>Satyrini</taxon>
        <taxon>Parargina</taxon>
        <taxon>Pararge</taxon>
    </lineage>
</organism>
<gene>
    <name evidence="1" type="primary">jg27588</name>
    <name evidence="1" type="ORF">PAEG_LOCUS25960</name>
</gene>
<keyword evidence="2" id="KW-1185">Reference proteome</keyword>
<name>A0A8S4SJR2_9NEOP</name>
<protein>
    <submittedName>
        <fullName evidence="1">Jg27588 protein</fullName>
    </submittedName>
</protein>
<reference evidence="1" key="1">
    <citation type="submission" date="2022-03" db="EMBL/GenBank/DDBJ databases">
        <authorList>
            <person name="Lindestad O."/>
        </authorList>
    </citation>
    <scope>NUCLEOTIDE SEQUENCE</scope>
</reference>
<evidence type="ECO:0000313" key="1">
    <source>
        <dbReference type="EMBL" id="CAH2267406.1"/>
    </source>
</evidence>
<sequence length="209" mass="22629">MLDHTTLSVVIGLRLGASIIQPHRCHCGDSVGTYGHHGISCSSCLNKGRFSRHSTIYDIIRRSLATAHVPAVLEPIGLARSDGKRPDGMTLIPRSLLWDPTCVDTLAASHIQATSSMVAAEQAKRRKYENLDSSFIFVPFKVETLGPWGPEARALFKELSKRVIGSTGDPRAGSYLGQRISLAIQRGNAASMLGTVPRCGGFEDVLDFI</sequence>